<keyword evidence="3" id="KW-1185">Reference proteome</keyword>
<evidence type="ECO:0000256" key="1">
    <source>
        <dbReference type="SAM" id="MobiDB-lite"/>
    </source>
</evidence>
<reference evidence="2" key="2">
    <citation type="submission" date="2020-03" db="EMBL/GenBank/DDBJ databases">
        <authorList>
            <person name="Fu F.-F."/>
            <person name="Chen J."/>
        </authorList>
    </citation>
    <scope>NUCLEOTIDE SEQUENCE</scope>
    <source>
        <strain evidence="2">Lc1</strain>
    </source>
</reference>
<proteinExistence type="predicted"/>
<organism evidence="2 3">
    <name type="scientific">Colletotrichum gloeosporioides</name>
    <name type="common">Anthracnose fungus</name>
    <name type="synonym">Glomerella cingulata</name>
    <dbReference type="NCBI Taxonomy" id="474922"/>
    <lineage>
        <taxon>Eukaryota</taxon>
        <taxon>Fungi</taxon>
        <taxon>Dikarya</taxon>
        <taxon>Ascomycota</taxon>
        <taxon>Pezizomycotina</taxon>
        <taxon>Sordariomycetes</taxon>
        <taxon>Hypocreomycetidae</taxon>
        <taxon>Glomerellales</taxon>
        <taxon>Glomerellaceae</taxon>
        <taxon>Colletotrichum</taxon>
        <taxon>Colletotrichum gloeosporioides species complex</taxon>
    </lineage>
</organism>
<protein>
    <submittedName>
        <fullName evidence="2">Uncharacterized protein</fullName>
    </submittedName>
</protein>
<feature type="region of interest" description="Disordered" evidence="1">
    <location>
        <begin position="789"/>
        <end position="834"/>
    </location>
</feature>
<feature type="region of interest" description="Disordered" evidence="1">
    <location>
        <begin position="131"/>
        <end position="172"/>
    </location>
</feature>
<feature type="compositionally biased region" description="Polar residues" evidence="1">
    <location>
        <begin position="790"/>
        <end position="803"/>
    </location>
</feature>
<evidence type="ECO:0000313" key="3">
    <source>
        <dbReference type="Proteomes" id="UP000613401"/>
    </source>
</evidence>
<evidence type="ECO:0000313" key="2">
    <source>
        <dbReference type="EMBL" id="KAF3809318.1"/>
    </source>
</evidence>
<sequence>MPQQEHPKAIQRRLMATYNIRFVQPIETLEKELYPQNHSSNISDIRQLGKTEFQKYHESIDTDSRERPWRREVRSRVQRVVESAQRCRDARKSEMGWRLTLETDVLARFSVEVGCQRCRGWLWRSEQEVGSNFSQRNNPNSRAQNLKKRQERRTPCVCRSQSHREDPVEQGINPIFDDRADEAIVHPEEGLRRLFPKREERPDRVYGLRRTRRIERILDLEDRGPDADGCFIGSSVNSTPFHSDGEPLLFPFLVSEAESEKSGSLWSDIEVQTSFAIRRLLLIQDGLWQAANREDNWEGGPLVWFLSNKGECWRVSIAYVDTKNTVQRFLITRLWQGSLGSVDDALQLLLIVDYICDWARDIYRESIIQCLRSLSVSDSKSLTYDTDIFSTTGRIDQWNNSSESNSARELNISSLETSEMRASAYHAELTGHHFLRDARHIWLRFISLYITMDNLQYFIDSATSNREFSQMRSSLMNILERAWLVRRDSLDALELGWTGKDREDLAMQAPDKMFFVVAHMSAYMNPQWQMTLELGYIAVSVDAAEVLQETVPERPLKDRLEEFPTSTGNPFSKLTVLRERRPIEVLFACVERCSVSTDVIRSCDRPLGSAFVNIEKAGKMTHNGATIWKHASIALDSEGAAHDFISMMYTKHKIGFIKPSSPIFRISSRMTTCGNIDAPPMKLEATSCFPRIPSEWETVSVVYAVSKSAVPGNRKWSSYGNFMAFVLNPNLATWNPALKEYMKTTLPHWQFNVRRFDHGLGWSRLRNRIDIIGAAGFYKDMERTYGISIPTGTTESRTASPQISEKHSLEDSNAERESTEMGRRKCTRRAAAGL</sequence>
<dbReference type="Proteomes" id="UP000613401">
    <property type="component" value="Unassembled WGS sequence"/>
</dbReference>
<comment type="caution">
    <text evidence="2">The sequence shown here is derived from an EMBL/GenBank/DDBJ whole genome shotgun (WGS) entry which is preliminary data.</text>
</comment>
<feature type="compositionally biased region" description="Basic and acidic residues" evidence="1">
    <location>
        <begin position="804"/>
        <end position="823"/>
    </location>
</feature>
<feature type="compositionally biased region" description="Polar residues" evidence="1">
    <location>
        <begin position="131"/>
        <end position="144"/>
    </location>
</feature>
<reference evidence="2" key="1">
    <citation type="journal article" date="2020" name="Phytopathology">
        <title>Genome sequence and comparative analysis of Colletotrichum gloeosporioides isolated from Liriodendron leaves.</title>
        <authorList>
            <person name="Fu F.F."/>
            <person name="Hao Z."/>
            <person name="Wang P."/>
            <person name="Lu Y."/>
            <person name="Xue L.J."/>
            <person name="Wei G."/>
            <person name="Tian Y."/>
            <person name="Baishi H."/>
            <person name="Xu H."/>
            <person name="Shi J."/>
            <person name="Cheng T."/>
            <person name="Wang G."/>
            <person name="Yi Y."/>
            <person name="Chen J."/>
        </authorList>
    </citation>
    <scope>NUCLEOTIDE SEQUENCE</scope>
    <source>
        <strain evidence="2">Lc1</strain>
    </source>
</reference>
<dbReference type="EMBL" id="WVTB01000017">
    <property type="protein sequence ID" value="KAF3809318.1"/>
    <property type="molecule type" value="Genomic_DNA"/>
</dbReference>
<accession>A0A8H4CSM7</accession>
<name>A0A8H4CSM7_COLGL</name>
<dbReference type="GeneID" id="69018642"/>
<dbReference type="AlphaFoldDB" id="A0A8H4CSM7"/>
<dbReference type="RefSeq" id="XP_045268477.1">
    <property type="nucleotide sequence ID" value="XM_045411419.1"/>
</dbReference>
<gene>
    <name evidence="2" type="ORF">GCG54_00011516</name>
</gene>